<dbReference type="Pfam" id="PF07944">
    <property type="entry name" value="Beta-AFase-like_GH127_cat"/>
    <property type="match status" value="1"/>
</dbReference>
<reference evidence="2" key="1">
    <citation type="journal article" date="2017" name="Mycologia">
        <title>Fusarium algeriense, sp. nov., a novel toxigenic crown rot pathogen of durum wheat from Algeria is nested in the Fusarium burgessii species complex.</title>
        <authorList>
            <person name="Laraba I."/>
            <person name="Keddad A."/>
            <person name="Boureghda H."/>
            <person name="Abdallah N."/>
            <person name="Vaughan M.M."/>
            <person name="Proctor R.H."/>
            <person name="Busman M."/>
            <person name="O'Donnell K."/>
        </authorList>
    </citation>
    <scope>NUCLEOTIDE SEQUENCE</scope>
    <source>
        <strain evidence="2">NRRL 25174</strain>
    </source>
</reference>
<keyword evidence="3" id="KW-1185">Reference proteome</keyword>
<evidence type="ECO:0000259" key="1">
    <source>
        <dbReference type="Pfam" id="PF07944"/>
    </source>
</evidence>
<dbReference type="PANTHER" id="PTHR43465">
    <property type="entry name" value="DUF1680 DOMAIN PROTEIN (AFU_ORTHOLOGUE AFUA_1G08910)"/>
    <property type="match status" value="1"/>
</dbReference>
<evidence type="ECO:0000313" key="3">
    <source>
        <dbReference type="Proteomes" id="UP000730481"/>
    </source>
</evidence>
<protein>
    <submittedName>
        <fullName evidence="2">Duf1680 domain protein</fullName>
    </submittedName>
</protein>
<dbReference type="EMBL" id="PVQB02001036">
    <property type="protein sequence ID" value="KAF4332588.1"/>
    <property type="molecule type" value="Genomic_DNA"/>
</dbReference>
<gene>
    <name evidence="2" type="ORF">FBEOM_13635</name>
</gene>
<organism evidence="2 3">
    <name type="scientific">Fusarium beomiforme</name>
    <dbReference type="NCBI Taxonomy" id="44412"/>
    <lineage>
        <taxon>Eukaryota</taxon>
        <taxon>Fungi</taxon>
        <taxon>Dikarya</taxon>
        <taxon>Ascomycota</taxon>
        <taxon>Pezizomycotina</taxon>
        <taxon>Sordariomycetes</taxon>
        <taxon>Hypocreomycetidae</taxon>
        <taxon>Hypocreales</taxon>
        <taxon>Nectriaceae</taxon>
        <taxon>Fusarium</taxon>
        <taxon>Fusarium burgessii species complex</taxon>
    </lineage>
</organism>
<dbReference type="GO" id="GO:0005975">
    <property type="term" value="P:carbohydrate metabolic process"/>
    <property type="evidence" value="ECO:0007669"/>
    <property type="project" value="InterPro"/>
</dbReference>
<proteinExistence type="predicted"/>
<dbReference type="InterPro" id="IPR008928">
    <property type="entry name" value="6-hairpin_glycosidase_sf"/>
</dbReference>
<name>A0A9P5A6N9_9HYPO</name>
<dbReference type="InterPro" id="IPR049174">
    <property type="entry name" value="Beta-AFase-like"/>
</dbReference>
<dbReference type="AlphaFoldDB" id="A0A9P5A6N9"/>
<reference evidence="2" key="2">
    <citation type="submission" date="2020-02" db="EMBL/GenBank/DDBJ databases">
        <title>Identification and distribution of gene clusters putatively required for synthesis of sphingolipid metabolism inhibitors in phylogenetically diverse species of the filamentous fungus Fusarium.</title>
        <authorList>
            <person name="Kim H.-S."/>
            <person name="Busman M."/>
            <person name="Brown D.W."/>
            <person name="Divon H."/>
            <person name="Uhlig S."/>
            <person name="Proctor R.H."/>
        </authorList>
    </citation>
    <scope>NUCLEOTIDE SEQUENCE</scope>
    <source>
        <strain evidence="2">NRRL 25174</strain>
    </source>
</reference>
<sequence>MWPVPDHLFWDSDIAKWIEGACYFLADPDEYDKEIDQAAREPVSMISSAQQEDGYLNVRYIVVEPGKRWTNTRDMHGLYYDGHLIEAAISHKEFYKNDLLLEPIEKLSLIKTRFGLGDGQRRGYPGHPKIELSLFRLYDTTGNTEAFELAQYFLVERGNPDGHDGKHFYDWEREKRGESPWLRPNSYPNQELTGIVKLMLQSQNKIQLKGMRKSLPNAEV</sequence>
<feature type="domain" description="Non-reducing end beta-L-arabinofuranosidase-like GH127 catalytic" evidence="1">
    <location>
        <begin position="2"/>
        <end position="159"/>
    </location>
</feature>
<accession>A0A9P5A6N9</accession>
<dbReference type="SUPFAM" id="SSF48208">
    <property type="entry name" value="Six-hairpin glycosidases"/>
    <property type="match status" value="1"/>
</dbReference>
<dbReference type="PANTHER" id="PTHR43465:SF2">
    <property type="entry name" value="DUF1680 DOMAIN PROTEIN (AFU_ORTHOLOGUE AFUA_1G08910)"/>
    <property type="match status" value="1"/>
</dbReference>
<comment type="caution">
    <text evidence="2">The sequence shown here is derived from an EMBL/GenBank/DDBJ whole genome shotgun (WGS) entry which is preliminary data.</text>
</comment>
<dbReference type="InterPro" id="IPR012878">
    <property type="entry name" value="Beta-AFase-like_GH127_cat"/>
</dbReference>
<dbReference type="Proteomes" id="UP000730481">
    <property type="component" value="Unassembled WGS sequence"/>
</dbReference>
<evidence type="ECO:0000313" key="2">
    <source>
        <dbReference type="EMBL" id="KAF4332588.1"/>
    </source>
</evidence>
<dbReference type="OrthoDB" id="5015292at2759"/>